<gene>
    <name evidence="2" type="ORF">Mal52_41590</name>
</gene>
<dbReference type="Gene3D" id="3.30.1340.30">
    <property type="match status" value="1"/>
</dbReference>
<keyword evidence="3" id="KW-1185">Reference proteome</keyword>
<protein>
    <submittedName>
        <fullName evidence="2">BON domain protein</fullName>
    </submittedName>
</protein>
<dbReference type="RefSeq" id="WP_145378200.1">
    <property type="nucleotide sequence ID" value="NZ_CAXBED010000468.1"/>
</dbReference>
<reference evidence="2 3" key="1">
    <citation type="submission" date="2019-02" db="EMBL/GenBank/DDBJ databases">
        <title>Deep-cultivation of Planctomycetes and their phenomic and genomic characterization uncovers novel biology.</title>
        <authorList>
            <person name="Wiegand S."/>
            <person name="Jogler M."/>
            <person name="Boedeker C."/>
            <person name="Pinto D."/>
            <person name="Vollmers J."/>
            <person name="Rivas-Marin E."/>
            <person name="Kohn T."/>
            <person name="Peeters S.H."/>
            <person name="Heuer A."/>
            <person name="Rast P."/>
            <person name="Oberbeckmann S."/>
            <person name="Bunk B."/>
            <person name="Jeske O."/>
            <person name="Meyerdierks A."/>
            <person name="Storesund J.E."/>
            <person name="Kallscheuer N."/>
            <person name="Luecker S."/>
            <person name="Lage O.M."/>
            <person name="Pohl T."/>
            <person name="Merkel B.J."/>
            <person name="Hornburger P."/>
            <person name="Mueller R.-W."/>
            <person name="Bruemmer F."/>
            <person name="Labrenz M."/>
            <person name="Spormann A.M."/>
            <person name="Op den Camp H."/>
            <person name="Overmann J."/>
            <person name="Amann R."/>
            <person name="Jetten M.S.M."/>
            <person name="Mascher T."/>
            <person name="Medema M.H."/>
            <person name="Devos D.P."/>
            <person name="Kaster A.-K."/>
            <person name="Ovreas L."/>
            <person name="Rohde M."/>
            <person name="Galperin M.Y."/>
            <person name="Jogler C."/>
        </authorList>
    </citation>
    <scope>NUCLEOTIDE SEQUENCE [LARGE SCALE GENOMIC DNA]</scope>
    <source>
        <strain evidence="2 3">Mal52</strain>
    </source>
</reference>
<sequence length="77" mass="8873">MPTHEIHAAHKLHDEIHFQIQRDLSAFGRNVSFEVNDSDVVLSGVVGSYYQKQMAQESLRRIEGLSRIDNRIQVVVR</sequence>
<evidence type="ECO:0000259" key="1">
    <source>
        <dbReference type="PROSITE" id="PS50914"/>
    </source>
</evidence>
<name>A0A517ZT84_9PLAN</name>
<evidence type="ECO:0000313" key="2">
    <source>
        <dbReference type="EMBL" id="QDU45664.1"/>
    </source>
</evidence>
<dbReference type="Proteomes" id="UP000319383">
    <property type="component" value="Chromosome"/>
</dbReference>
<dbReference type="AlphaFoldDB" id="A0A517ZT84"/>
<accession>A0A517ZT84</accession>
<organism evidence="2 3">
    <name type="scientific">Symmachiella dynata</name>
    <dbReference type="NCBI Taxonomy" id="2527995"/>
    <lineage>
        <taxon>Bacteria</taxon>
        <taxon>Pseudomonadati</taxon>
        <taxon>Planctomycetota</taxon>
        <taxon>Planctomycetia</taxon>
        <taxon>Planctomycetales</taxon>
        <taxon>Planctomycetaceae</taxon>
        <taxon>Symmachiella</taxon>
    </lineage>
</organism>
<feature type="domain" description="BON" evidence="1">
    <location>
        <begin position="8"/>
        <end position="76"/>
    </location>
</feature>
<dbReference type="PROSITE" id="PS50914">
    <property type="entry name" value="BON"/>
    <property type="match status" value="1"/>
</dbReference>
<dbReference type="Pfam" id="PF04972">
    <property type="entry name" value="BON"/>
    <property type="match status" value="1"/>
</dbReference>
<dbReference type="InterPro" id="IPR007055">
    <property type="entry name" value="BON_dom"/>
</dbReference>
<dbReference type="KEGG" id="sdyn:Mal52_41590"/>
<dbReference type="EMBL" id="CP036276">
    <property type="protein sequence ID" value="QDU45664.1"/>
    <property type="molecule type" value="Genomic_DNA"/>
</dbReference>
<evidence type="ECO:0000313" key="3">
    <source>
        <dbReference type="Proteomes" id="UP000319383"/>
    </source>
</evidence>
<proteinExistence type="predicted"/>